<dbReference type="Proteomes" id="UP000326061">
    <property type="component" value="Chromosome"/>
</dbReference>
<protein>
    <submittedName>
        <fullName evidence="10">Ferredoxin-type protein NapG</fullName>
    </submittedName>
</protein>
<keyword evidence="2" id="KW-0004">4Fe-4S</keyword>
<organism evidence="10 11">
    <name type="scientific">Sulfurimonas xiamenensis</name>
    <dbReference type="NCBI Taxonomy" id="2590021"/>
    <lineage>
        <taxon>Bacteria</taxon>
        <taxon>Pseudomonadati</taxon>
        <taxon>Campylobacterota</taxon>
        <taxon>Epsilonproteobacteria</taxon>
        <taxon>Campylobacterales</taxon>
        <taxon>Sulfurimonadaceae</taxon>
        <taxon>Sulfurimonas</taxon>
    </lineage>
</organism>
<dbReference type="InterPro" id="IPR004494">
    <property type="entry name" value="MauM_NapG"/>
</dbReference>
<dbReference type="GO" id="GO:0046872">
    <property type="term" value="F:metal ion binding"/>
    <property type="evidence" value="ECO:0007669"/>
    <property type="project" value="UniProtKB-KW"/>
</dbReference>
<keyword evidence="3" id="KW-0479">Metal-binding</keyword>
<dbReference type="SUPFAM" id="SSF54862">
    <property type="entry name" value="4Fe-4S ferredoxins"/>
    <property type="match status" value="1"/>
</dbReference>
<dbReference type="InterPro" id="IPR017896">
    <property type="entry name" value="4Fe4S_Fe-S-bd"/>
</dbReference>
<keyword evidence="8" id="KW-0812">Transmembrane</keyword>
<dbReference type="NCBIfam" id="NF007012">
    <property type="entry name" value="PRK09476.1"/>
    <property type="match status" value="1"/>
</dbReference>
<evidence type="ECO:0000256" key="2">
    <source>
        <dbReference type="ARBA" id="ARBA00022485"/>
    </source>
</evidence>
<dbReference type="PROSITE" id="PS51379">
    <property type="entry name" value="4FE4S_FER_2"/>
    <property type="match status" value="3"/>
</dbReference>
<keyword evidence="4" id="KW-0677">Repeat</keyword>
<dbReference type="AlphaFoldDB" id="A0AAJ4DMB1"/>
<dbReference type="Gene3D" id="3.30.70.20">
    <property type="match status" value="2"/>
</dbReference>
<dbReference type="GO" id="GO:0051539">
    <property type="term" value="F:4 iron, 4 sulfur cluster binding"/>
    <property type="evidence" value="ECO:0007669"/>
    <property type="project" value="UniProtKB-KW"/>
</dbReference>
<keyword evidence="11" id="KW-1185">Reference proteome</keyword>
<evidence type="ECO:0000256" key="8">
    <source>
        <dbReference type="SAM" id="Phobius"/>
    </source>
</evidence>
<evidence type="ECO:0000256" key="1">
    <source>
        <dbReference type="ARBA" id="ARBA00022448"/>
    </source>
</evidence>
<dbReference type="RefSeq" id="WP_152299062.1">
    <property type="nucleotide sequence ID" value="NZ_CP041166.1"/>
</dbReference>
<feature type="transmembrane region" description="Helical" evidence="8">
    <location>
        <begin position="12"/>
        <end position="33"/>
    </location>
</feature>
<reference evidence="11" key="1">
    <citation type="submission" date="2019-06" db="EMBL/GenBank/DDBJ databases">
        <title>Sulfurimonas gotlandica sp. nov., a chemoautotrophic and psychrotolerant epsilonproteobacterium isolated from a pelagic redoxcline, and an emended description of the genus Sulfurimonas.</title>
        <authorList>
            <person name="Wang S."/>
            <person name="Jiang L."/>
            <person name="Shao Z."/>
        </authorList>
    </citation>
    <scope>NUCLEOTIDE SEQUENCE [LARGE SCALE GENOMIC DNA]</scope>
    <source>
        <strain evidence="11">1-1N</strain>
    </source>
</reference>
<keyword evidence="7" id="KW-0411">Iron-sulfur</keyword>
<keyword evidence="5" id="KW-0249">Electron transport</keyword>
<dbReference type="KEGG" id="suln:FJR47_03395"/>
<keyword evidence="8" id="KW-1133">Transmembrane helix</keyword>
<dbReference type="CDD" id="cd16373">
    <property type="entry name" value="DMSOR_beta_like"/>
    <property type="match status" value="1"/>
</dbReference>
<evidence type="ECO:0000256" key="4">
    <source>
        <dbReference type="ARBA" id="ARBA00022737"/>
    </source>
</evidence>
<evidence type="ECO:0000313" key="10">
    <source>
        <dbReference type="EMBL" id="QFR42999.1"/>
    </source>
</evidence>
<accession>A0AAJ4DMB1</accession>
<feature type="domain" description="4Fe-4S ferredoxin-type" evidence="9">
    <location>
        <begin position="49"/>
        <end position="79"/>
    </location>
</feature>
<keyword evidence="8" id="KW-0472">Membrane</keyword>
<name>A0AAJ4DMB1_9BACT</name>
<gene>
    <name evidence="10" type="primary">napG</name>
    <name evidence="10" type="ORF">FJR47_03395</name>
</gene>
<evidence type="ECO:0000256" key="5">
    <source>
        <dbReference type="ARBA" id="ARBA00022982"/>
    </source>
</evidence>
<dbReference type="PROSITE" id="PS00198">
    <property type="entry name" value="4FE4S_FER_1"/>
    <property type="match status" value="2"/>
</dbReference>
<feature type="domain" description="4Fe-4S ferredoxin-type" evidence="9">
    <location>
        <begin position="180"/>
        <end position="209"/>
    </location>
</feature>
<dbReference type="PANTHER" id="PTHR42859">
    <property type="entry name" value="OXIDOREDUCTASE"/>
    <property type="match status" value="1"/>
</dbReference>
<evidence type="ECO:0000259" key="9">
    <source>
        <dbReference type="PROSITE" id="PS51379"/>
    </source>
</evidence>
<evidence type="ECO:0000256" key="3">
    <source>
        <dbReference type="ARBA" id="ARBA00022723"/>
    </source>
</evidence>
<proteinExistence type="predicted"/>
<dbReference type="PANTHER" id="PTHR42859:SF10">
    <property type="entry name" value="DIMETHYLSULFOXIDE REDUCTASE CHAIN B"/>
    <property type="match status" value="1"/>
</dbReference>
<sequence>MNKINSPDRRLFLQKILHGVGYASLGTIFWSAYLSKSQAQTLLLRPPGAILEKNFLATCMRCGICVNACPFNVLQLATISQDLPIGTPYFTPRKNACRLCPDIPCASACPTKALDLRSLTKNSSLSIYNAKMGLAIINTQSCLAYLGLQCTMCIRACPLADTAIVLRNKRNPRTGMHAFLTPVVDPNHCTGCGLCEQACPTNTTSIKVLPLFLSQTDIGSHYIIGWRKEDEERLKKSSLDVTMKKTKRNEKSALDNINDVDGILKGLYNE</sequence>
<dbReference type="InterPro" id="IPR017900">
    <property type="entry name" value="4Fe4S_Fe_S_CS"/>
</dbReference>
<evidence type="ECO:0000256" key="7">
    <source>
        <dbReference type="ARBA" id="ARBA00023014"/>
    </source>
</evidence>
<evidence type="ECO:0000256" key="6">
    <source>
        <dbReference type="ARBA" id="ARBA00023004"/>
    </source>
</evidence>
<feature type="domain" description="4Fe-4S ferredoxin-type" evidence="9">
    <location>
        <begin position="86"/>
        <end position="119"/>
    </location>
</feature>
<keyword evidence="6" id="KW-0408">Iron</keyword>
<dbReference type="Pfam" id="PF12838">
    <property type="entry name" value="Fer4_7"/>
    <property type="match status" value="2"/>
</dbReference>
<evidence type="ECO:0000313" key="11">
    <source>
        <dbReference type="Proteomes" id="UP000326061"/>
    </source>
</evidence>
<dbReference type="NCBIfam" id="TIGR00397">
    <property type="entry name" value="mauM_napG"/>
    <property type="match status" value="1"/>
</dbReference>
<keyword evidence="1" id="KW-0813">Transport</keyword>
<dbReference type="EMBL" id="CP041166">
    <property type="protein sequence ID" value="QFR42999.1"/>
    <property type="molecule type" value="Genomic_DNA"/>
</dbReference>
<dbReference type="InterPro" id="IPR050294">
    <property type="entry name" value="RnfB_subfamily"/>
</dbReference>